<evidence type="ECO:0000256" key="8">
    <source>
        <dbReference type="ARBA" id="ARBA00023136"/>
    </source>
</evidence>
<evidence type="ECO:0000259" key="11">
    <source>
        <dbReference type="PROSITE" id="PS50929"/>
    </source>
</evidence>
<feature type="transmembrane region" description="Helical" evidence="9">
    <location>
        <begin position="63"/>
        <end position="80"/>
    </location>
</feature>
<dbReference type="PANTHER" id="PTHR43394">
    <property type="entry name" value="ATP-DEPENDENT PERMEASE MDL1, MITOCHONDRIAL"/>
    <property type="match status" value="1"/>
</dbReference>
<keyword evidence="4 9" id="KW-0812">Transmembrane</keyword>
<dbReference type="InterPro" id="IPR011527">
    <property type="entry name" value="ABC1_TM_dom"/>
</dbReference>
<evidence type="ECO:0000256" key="1">
    <source>
        <dbReference type="ARBA" id="ARBA00004651"/>
    </source>
</evidence>
<dbReference type="InterPro" id="IPR027417">
    <property type="entry name" value="P-loop_NTPase"/>
</dbReference>
<dbReference type="InterPro" id="IPR036640">
    <property type="entry name" value="ABC1_TM_sf"/>
</dbReference>
<dbReference type="GO" id="GO:0005524">
    <property type="term" value="F:ATP binding"/>
    <property type="evidence" value="ECO:0007669"/>
    <property type="project" value="UniProtKB-KW"/>
</dbReference>
<dbReference type="GO" id="GO:0015421">
    <property type="term" value="F:ABC-type oligopeptide transporter activity"/>
    <property type="evidence" value="ECO:0007669"/>
    <property type="project" value="TreeGrafter"/>
</dbReference>
<dbReference type="InterPro" id="IPR017871">
    <property type="entry name" value="ABC_transporter-like_CS"/>
</dbReference>
<dbReference type="PROSITE" id="PS50893">
    <property type="entry name" value="ABC_TRANSPORTER_2"/>
    <property type="match status" value="1"/>
</dbReference>
<dbReference type="SUPFAM" id="SSF90123">
    <property type="entry name" value="ABC transporter transmembrane region"/>
    <property type="match status" value="1"/>
</dbReference>
<dbReference type="PROSITE" id="PS00211">
    <property type="entry name" value="ABC_TRANSPORTER_1"/>
    <property type="match status" value="1"/>
</dbReference>
<dbReference type="Proteomes" id="UP000294919">
    <property type="component" value="Unassembled WGS sequence"/>
</dbReference>
<keyword evidence="7 9" id="KW-1133">Transmembrane helix</keyword>
<dbReference type="SUPFAM" id="SSF52540">
    <property type="entry name" value="P-loop containing nucleoside triphosphate hydrolases"/>
    <property type="match status" value="1"/>
</dbReference>
<organism evidence="12 13">
    <name type="scientific">Marinisporobacter balticus</name>
    <dbReference type="NCBI Taxonomy" id="2018667"/>
    <lineage>
        <taxon>Bacteria</taxon>
        <taxon>Bacillati</taxon>
        <taxon>Bacillota</taxon>
        <taxon>Clostridia</taxon>
        <taxon>Peptostreptococcales</taxon>
        <taxon>Thermotaleaceae</taxon>
        <taxon>Marinisporobacter</taxon>
    </lineage>
</organism>
<comment type="subcellular location">
    <subcellularLocation>
        <location evidence="1">Cell membrane</location>
        <topology evidence="1">Multi-pass membrane protein</topology>
    </subcellularLocation>
</comment>
<evidence type="ECO:0000259" key="10">
    <source>
        <dbReference type="PROSITE" id="PS50893"/>
    </source>
</evidence>
<dbReference type="Gene3D" id="1.20.1560.10">
    <property type="entry name" value="ABC transporter type 1, transmembrane domain"/>
    <property type="match status" value="1"/>
</dbReference>
<dbReference type="SMART" id="SM00382">
    <property type="entry name" value="AAA"/>
    <property type="match status" value="1"/>
</dbReference>
<feature type="domain" description="ABC transmembrane type-1" evidence="11">
    <location>
        <begin position="24"/>
        <end position="307"/>
    </location>
</feature>
<feature type="domain" description="ABC transporter" evidence="10">
    <location>
        <begin position="339"/>
        <end position="554"/>
    </location>
</feature>
<evidence type="ECO:0000256" key="7">
    <source>
        <dbReference type="ARBA" id="ARBA00022989"/>
    </source>
</evidence>
<dbReference type="AlphaFoldDB" id="A0A4R2KF11"/>
<evidence type="ECO:0000313" key="13">
    <source>
        <dbReference type="Proteomes" id="UP000294919"/>
    </source>
</evidence>
<dbReference type="Pfam" id="PF00005">
    <property type="entry name" value="ABC_tran"/>
    <property type="match status" value="1"/>
</dbReference>
<dbReference type="GO" id="GO:0005886">
    <property type="term" value="C:plasma membrane"/>
    <property type="evidence" value="ECO:0007669"/>
    <property type="project" value="UniProtKB-SubCell"/>
</dbReference>
<accession>A0A4R2KF11</accession>
<dbReference type="PROSITE" id="PS50929">
    <property type="entry name" value="ABC_TM1F"/>
    <property type="match status" value="1"/>
</dbReference>
<evidence type="ECO:0000256" key="2">
    <source>
        <dbReference type="ARBA" id="ARBA00022448"/>
    </source>
</evidence>
<dbReference type="Gene3D" id="3.40.50.300">
    <property type="entry name" value="P-loop containing nucleotide triphosphate hydrolases"/>
    <property type="match status" value="1"/>
</dbReference>
<dbReference type="FunFam" id="3.40.50.300:FF:000221">
    <property type="entry name" value="Multidrug ABC transporter ATP-binding protein"/>
    <property type="match status" value="1"/>
</dbReference>
<sequence>MRRKGIVIMGKLIGLVKPLIHIMVITITMGVLGFLAAMFITIYGGMGVLEVIGFDMGVSLKEIFIIVAGCAVARGFLRYLEQFTGHYIAFKLLTILRDKVFKKLRELSPAKLESEEKGNLITIITSDIELLEVFYAHTIAPIMIAMITSVIMVIYIGKIHLYLGILATLGYFTIGCMIPCFSSKLGKEAGVNYRNSFGRMNTFMLDSLKGMREIIMFNIGEKRLFEINKKGKALNKEIEGIKKQEGIVRVLTDTIIFVFTMSMLFTGAYLYHKNLIDFKGMIIATIGMISSVGPVVALSNLSNNLLLTLAAGDRVLNLLEEVPMVKEISDKKDITFGNIEVNHVDFLYNKNKPVLQDVTVTLDKGKIIGIVGESGSGKSTLLRLLMRFWDPTKGSIKINDEDIKNINTNSLRQIQGFVTQNTFLFNETIEDNIRIGKKDASFQEVEEAAKKASIHDFIESLSNGYQTKVGELGENLSGGERQRLGIARAFLHDGDVILLDEPTSNLDSLNEKVIIKTLKDECREKTVILVSHRMSTISIADEVYLMKNKVQHQVL</sequence>
<keyword evidence="5" id="KW-0547">Nucleotide-binding</keyword>
<dbReference type="PANTHER" id="PTHR43394:SF1">
    <property type="entry name" value="ATP-BINDING CASSETTE SUB-FAMILY B MEMBER 10, MITOCHONDRIAL"/>
    <property type="match status" value="1"/>
</dbReference>
<feature type="transmembrane region" description="Helical" evidence="9">
    <location>
        <begin position="161"/>
        <end position="181"/>
    </location>
</feature>
<evidence type="ECO:0000256" key="9">
    <source>
        <dbReference type="SAM" id="Phobius"/>
    </source>
</evidence>
<dbReference type="RefSeq" id="WP_132247928.1">
    <property type="nucleotide sequence ID" value="NZ_SLWV01000037.1"/>
</dbReference>
<feature type="transmembrane region" description="Helical" evidence="9">
    <location>
        <begin position="250"/>
        <end position="272"/>
    </location>
</feature>
<evidence type="ECO:0000256" key="5">
    <source>
        <dbReference type="ARBA" id="ARBA00022741"/>
    </source>
</evidence>
<keyword evidence="3" id="KW-1003">Cell membrane</keyword>
<dbReference type="EMBL" id="SLWV01000037">
    <property type="protein sequence ID" value="TCO68926.1"/>
    <property type="molecule type" value="Genomic_DNA"/>
</dbReference>
<feature type="transmembrane region" description="Helical" evidence="9">
    <location>
        <begin position="278"/>
        <end position="298"/>
    </location>
</feature>
<keyword evidence="13" id="KW-1185">Reference proteome</keyword>
<evidence type="ECO:0000313" key="12">
    <source>
        <dbReference type="EMBL" id="TCO68926.1"/>
    </source>
</evidence>
<keyword evidence="8 9" id="KW-0472">Membrane</keyword>
<dbReference type="InterPro" id="IPR039421">
    <property type="entry name" value="Type_1_exporter"/>
</dbReference>
<evidence type="ECO:0000256" key="3">
    <source>
        <dbReference type="ARBA" id="ARBA00022475"/>
    </source>
</evidence>
<dbReference type="OrthoDB" id="9762778at2"/>
<reference evidence="12 13" key="1">
    <citation type="submission" date="2019-03" db="EMBL/GenBank/DDBJ databases">
        <title>Genomic Encyclopedia of Type Strains, Phase IV (KMG-IV): sequencing the most valuable type-strain genomes for metagenomic binning, comparative biology and taxonomic classification.</title>
        <authorList>
            <person name="Goeker M."/>
        </authorList>
    </citation>
    <scope>NUCLEOTIDE SEQUENCE [LARGE SCALE GENOMIC DNA]</scope>
    <source>
        <strain evidence="12 13">DSM 102940</strain>
    </source>
</reference>
<dbReference type="InterPro" id="IPR003593">
    <property type="entry name" value="AAA+_ATPase"/>
</dbReference>
<protein>
    <submittedName>
        <fullName evidence="12">ATP-binding cassette subfamily C protein</fullName>
    </submittedName>
</protein>
<feature type="transmembrane region" description="Helical" evidence="9">
    <location>
        <begin position="20"/>
        <end position="43"/>
    </location>
</feature>
<feature type="transmembrane region" description="Helical" evidence="9">
    <location>
        <begin position="133"/>
        <end position="155"/>
    </location>
</feature>
<dbReference type="InterPro" id="IPR003439">
    <property type="entry name" value="ABC_transporter-like_ATP-bd"/>
</dbReference>
<evidence type="ECO:0000256" key="6">
    <source>
        <dbReference type="ARBA" id="ARBA00022840"/>
    </source>
</evidence>
<keyword evidence="6 12" id="KW-0067">ATP-binding</keyword>
<evidence type="ECO:0000256" key="4">
    <source>
        <dbReference type="ARBA" id="ARBA00022692"/>
    </source>
</evidence>
<name>A0A4R2KF11_9FIRM</name>
<dbReference type="Pfam" id="PF00664">
    <property type="entry name" value="ABC_membrane"/>
    <property type="match status" value="1"/>
</dbReference>
<gene>
    <name evidence="12" type="ORF">EV214_13718</name>
</gene>
<dbReference type="GO" id="GO:0016887">
    <property type="term" value="F:ATP hydrolysis activity"/>
    <property type="evidence" value="ECO:0007669"/>
    <property type="project" value="InterPro"/>
</dbReference>
<comment type="caution">
    <text evidence="12">The sequence shown here is derived from an EMBL/GenBank/DDBJ whole genome shotgun (WGS) entry which is preliminary data.</text>
</comment>
<proteinExistence type="predicted"/>
<keyword evidence="2" id="KW-0813">Transport</keyword>